<accession>A0A250JNB8</accession>
<keyword evidence="3" id="KW-1185">Reference proteome</keyword>
<dbReference type="KEGG" id="mmas:MYMAC_000944"/>
<reference evidence="2 3" key="1">
    <citation type="submission" date="2017-06" db="EMBL/GenBank/DDBJ databases">
        <title>Sequencing and comparative analysis of myxobacterial genomes.</title>
        <authorList>
            <person name="Rupp O."/>
            <person name="Goesmann A."/>
            <person name="Sogaard-Andersen L."/>
        </authorList>
    </citation>
    <scope>NUCLEOTIDE SEQUENCE [LARGE SCALE GENOMIC DNA]</scope>
    <source>
        <strain evidence="2 3">DSM 14697</strain>
    </source>
</reference>
<feature type="transmembrane region" description="Helical" evidence="1">
    <location>
        <begin position="9"/>
        <end position="35"/>
    </location>
</feature>
<dbReference type="OrthoDB" id="5190099at2"/>
<evidence type="ECO:0000313" key="3">
    <source>
        <dbReference type="Proteomes" id="UP000217343"/>
    </source>
</evidence>
<evidence type="ECO:0000313" key="2">
    <source>
        <dbReference type="EMBL" id="ATB45359.1"/>
    </source>
</evidence>
<proteinExistence type="predicted"/>
<dbReference type="Pfam" id="PF10002">
    <property type="entry name" value="DUF2243"/>
    <property type="match status" value="1"/>
</dbReference>
<gene>
    <name evidence="2" type="ORF">MYMAC_000944</name>
</gene>
<keyword evidence="1" id="KW-0472">Membrane</keyword>
<dbReference type="RefSeq" id="WP_095957219.1">
    <property type="nucleotide sequence ID" value="NZ_CP022203.1"/>
</dbReference>
<evidence type="ECO:0008006" key="4">
    <source>
        <dbReference type="Google" id="ProtNLM"/>
    </source>
</evidence>
<dbReference type="EMBL" id="CP022203">
    <property type="protein sequence ID" value="ATB45359.1"/>
    <property type="molecule type" value="Genomic_DNA"/>
</dbReference>
<name>A0A250JNB8_9BACT</name>
<dbReference type="AlphaFoldDB" id="A0A250JNB8"/>
<feature type="transmembrane region" description="Helical" evidence="1">
    <location>
        <begin position="55"/>
        <end position="77"/>
    </location>
</feature>
<organism evidence="2 3">
    <name type="scientific">Corallococcus macrosporus DSM 14697</name>
    <dbReference type="NCBI Taxonomy" id="1189310"/>
    <lineage>
        <taxon>Bacteria</taxon>
        <taxon>Pseudomonadati</taxon>
        <taxon>Myxococcota</taxon>
        <taxon>Myxococcia</taxon>
        <taxon>Myxococcales</taxon>
        <taxon>Cystobacterineae</taxon>
        <taxon>Myxococcaceae</taxon>
        <taxon>Corallococcus</taxon>
    </lineage>
</organism>
<keyword evidence="1" id="KW-1133">Transmembrane helix</keyword>
<protein>
    <recommendedName>
        <fullName evidence="4">DUF2243 domain-containing protein</fullName>
    </recommendedName>
</protein>
<evidence type="ECO:0000256" key="1">
    <source>
        <dbReference type="SAM" id="Phobius"/>
    </source>
</evidence>
<keyword evidence="1" id="KW-0812">Transmembrane</keyword>
<dbReference type="InterPro" id="IPR018719">
    <property type="entry name" value="DUF2243_membrane"/>
</dbReference>
<sequence length="91" mass="10044">MSAGNRGPLVLAGLLLGVGLGGFVDGILLHQILQWHHMLSTPLPPDDVVNIKVNMFWDGLFHAFTWLVTLAGVWALWRAGQRSDVPWSTRT</sequence>
<dbReference type="Proteomes" id="UP000217343">
    <property type="component" value="Chromosome"/>
</dbReference>